<feature type="domain" description="DUF7933" evidence="3">
    <location>
        <begin position="296"/>
        <end position="377"/>
    </location>
</feature>
<gene>
    <name evidence="4" type="ORF">AB7A72_08190</name>
</gene>
<dbReference type="Proteomes" id="UP001562178">
    <property type="component" value="Unassembled WGS sequence"/>
</dbReference>
<dbReference type="InterPro" id="IPR057693">
    <property type="entry name" value="DUF7933"/>
</dbReference>
<dbReference type="Pfam" id="PF25564">
    <property type="entry name" value="DUF7933"/>
    <property type="match status" value="1"/>
</dbReference>
<dbReference type="EMBL" id="JBGBDC010000003">
    <property type="protein sequence ID" value="MEY2250978.1"/>
    <property type="molecule type" value="Genomic_DNA"/>
</dbReference>
<organism evidence="4 5">
    <name type="scientific">Comamonas sediminis</name>
    <dbReference type="NCBI Taxonomy" id="1783360"/>
    <lineage>
        <taxon>Bacteria</taxon>
        <taxon>Pseudomonadati</taxon>
        <taxon>Pseudomonadota</taxon>
        <taxon>Betaproteobacteria</taxon>
        <taxon>Burkholderiales</taxon>
        <taxon>Comamonadaceae</taxon>
        <taxon>Comamonas</taxon>
    </lineage>
</organism>
<keyword evidence="2" id="KW-0732">Signal</keyword>
<evidence type="ECO:0000259" key="3">
    <source>
        <dbReference type="Pfam" id="PF25564"/>
    </source>
</evidence>
<accession>A0ABV4B237</accession>
<evidence type="ECO:0000313" key="4">
    <source>
        <dbReference type="EMBL" id="MEY2250978.1"/>
    </source>
</evidence>
<sequence length="455" mass="47738">MKSGIFLSRLLLSAFLLGGSVSQAVAQKILLLTTNAASTSDELAEVDAAYDNLQNEFASVLANPEEITRLSVLGHPDAISAETFNTPTGPYDMVIVANANRIIDPSNWQVLEQALANRWAEAMVFFVDGCCDEASLEGNIDVMIGALNTGTMSEFSRGISEVESEVSLNADSPYALAFESVGIQQGGRFTLIDSVPQLNVLYSGTMSIPQVAQLGSSNMVYGLTIPKAQSNGGLGACVFVMMDTFFFFENVWAQYQGKIAPAFLDAATSATGACGVPEVRASFDKSDLHLGTGDNGVTLTISLLNVTPHDFNNLTLANNLPAPLVVAGGAISNTCIKGSLGAGEGGNVIDYTGFTVPPGGCAITVPVTWPNTDAGVQACRSSPSVTNTITPGSDFLSQTGQINTPATASLVCHAPDELIVKQPERVPALDSSKLALMGAALTLLGMWALRRRQRS</sequence>
<evidence type="ECO:0000256" key="2">
    <source>
        <dbReference type="SAM" id="SignalP"/>
    </source>
</evidence>
<keyword evidence="5" id="KW-1185">Reference proteome</keyword>
<proteinExistence type="predicted"/>
<name>A0ABV4B237_9BURK</name>
<keyword evidence="1" id="KW-0175">Coiled coil</keyword>
<protein>
    <recommendedName>
        <fullName evidence="3">DUF7933 domain-containing protein</fullName>
    </recommendedName>
</protein>
<evidence type="ECO:0000313" key="5">
    <source>
        <dbReference type="Proteomes" id="UP001562178"/>
    </source>
</evidence>
<feature type="coiled-coil region" evidence="1">
    <location>
        <begin position="36"/>
        <end position="63"/>
    </location>
</feature>
<evidence type="ECO:0000256" key="1">
    <source>
        <dbReference type="SAM" id="Coils"/>
    </source>
</evidence>
<comment type="caution">
    <text evidence="4">The sequence shown here is derived from an EMBL/GenBank/DDBJ whole genome shotgun (WGS) entry which is preliminary data.</text>
</comment>
<dbReference type="RefSeq" id="WP_369459591.1">
    <property type="nucleotide sequence ID" value="NZ_JBGBDC010000003.1"/>
</dbReference>
<feature type="signal peptide" evidence="2">
    <location>
        <begin position="1"/>
        <end position="26"/>
    </location>
</feature>
<feature type="chain" id="PRO_5046829592" description="DUF7933 domain-containing protein" evidence="2">
    <location>
        <begin position="27"/>
        <end position="455"/>
    </location>
</feature>
<reference evidence="4 5" key="1">
    <citation type="journal article" date="2016" name="Int. J. Syst. Evol. Microbiol.">
        <title>Description of Comamonas sediminis sp. nov., isolated from lagoon sediments.</title>
        <authorList>
            <person name="Subhash Y."/>
            <person name="Bang J.J."/>
            <person name="You T.H."/>
            <person name="Lee S.S."/>
        </authorList>
    </citation>
    <scope>NUCLEOTIDE SEQUENCE [LARGE SCALE GENOMIC DNA]</scope>
    <source>
        <strain evidence="4 5">JCM 31169</strain>
    </source>
</reference>